<protein>
    <submittedName>
        <fullName evidence="2">Uncharacterized protein</fullName>
    </submittedName>
</protein>
<gene>
    <name evidence="2" type="ORF">CfE428DRAFT_0408</name>
</gene>
<keyword evidence="3" id="KW-1185">Reference proteome</keyword>
<reference evidence="2 3" key="1">
    <citation type="journal article" date="2011" name="J. Bacteriol.">
        <title>Genome sequence of Chthoniobacter flavus Ellin428, an aerobic heterotrophic soil bacterium.</title>
        <authorList>
            <person name="Kant R."/>
            <person name="van Passel M.W."/>
            <person name="Palva A."/>
            <person name="Lucas S."/>
            <person name="Lapidus A."/>
            <person name="Glavina Del Rio T."/>
            <person name="Dalin E."/>
            <person name="Tice H."/>
            <person name="Bruce D."/>
            <person name="Goodwin L."/>
            <person name="Pitluck S."/>
            <person name="Larimer F.W."/>
            <person name="Land M.L."/>
            <person name="Hauser L."/>
            <person name="Sangwan P."/>
            <person name="de Vos W.M."/>
            <person name="Janssen P.H."/>
            <person name="Smidt H."/>
        </authorList>
    </citation>
    <scope>NUCLEOTIDE SEQUENCE [LARGE SCALE GENOMIC DNA]</scope>
    <source>
        <strain evidence="2 3">Ellin428</strain>
    </source>
</reference>
<feature type="transmembrane region" description="Helical" evidence="1">
    <location>
        <begin position="33"/>
        <end position="50"/>
    </location>
</feature>
<evidence type="ECO:0000313" key="2">
    <source>
        <dbReference type="EMBL" id="EDY22283.1"/>
    </source>
</evidence>
<dbReference type="Proteomes" id="UP000005824">
    <property type="component" value="Unassembled WGS sequence"/>
</dbReference>
<feature type="transmembrane region" description="Helical" evidence="1">
    <location>
        <begin position="7"/>
        <end position="27"/>
    </location>
</feature>
<dbReference type="STRING" id="497964.CfE428DRAFT_0408"/>
<dbReference type="RefSeq" id="WP_006977735.1">
    <property type="nucleotide sequence ID" value="NZ_ABVL01000001.1"/>
</dbReference>
<comment type="caution">
    <text evidence="2">The sequence shown here is derived from an EMBL/GenBank/DDBJ whole genome shotgun (WGS) entry which is preliminary data.</text>
</comment>
<keyword evidence="1" id="KW-1133">Transmembrane helix</keyword>
<organism evidence="2 3">
    <name type="scientific">Chthoniobacter flavus Ellin428</name>
    <dbReference type="NCBI Taxonomy" id="497964"/>
    <lineage>
        <taxon>Bacteria</taxon>
        <taxon>Pseudomonadati</taxon>
        <taxon>Verrucomicrobiota</taxon>
        <taxon>Spartobacteria</taxon>
        <taxon>Chthoniobacterales</taxon>
        <taxon>Chthoniobacteraceae</taxon>
        <taxon>Chthoniobacter</taxon>
    </lineage>
</organism>
<dbReference type="EMBL" id="ABVL01000001">
    <property type="protein sequence ID" value="EDY22283.1"/>
    <property type="molecule type" value="Genomic_DNA"/>
</dbReference>
<keyword evidence="1" id="KW-0812">Transmembrane</keyword>
<sequence precursor="true">MKLPKNLGTTLLGLYLVLIGVVGLFGISLGTLSFVLPLLALVTGVCLLLGK</sequence>
<accession>B4CUP5</accession>
<keyword evidence="1" id="KW-0472">Membrane</keyword>
<dbReference type="AlphaFoldDB" id="B4CUP5"/>
<evidence type="ECO:0000313" key="3">
    <source>
        <dbReference type="Proteomes" id="UP000005824"/>
    </source>
</evidence>
<name>B4CUP5_9BACT</name>
<evidence type="ECO:0000256" key="1">
    <source>
        <dbReference type="SAM" id="Phobius"/>
    </source>
</evidence>
<dbReference type="InParanoid" id="B4CUP5"/>
<proteinExistence type="predicted"/>